<dbReference type="EMBL" id="JBHSSW010000009">
    <property type="protein sequence ID" value="MFC6197988.1"/>
    <property type="molecule type" value="Genomic_DNA"/>
</dbReference>
<proteinExistence type="predicted"/>
<feature type="transmembrane region" description="Helical" evidence="1">
    <location>
        <begin position="7"/>
        <end position="25"/>
    </location>
</feature>
<keyword evidence="1" id="KW-0472">Membrane</keyword>
<comment type="caution">
    <text evidence="2">The sequence shown here is derived from an EMBL/GenBank/DDBJ whole genome shotgun (WGS) entry which is preliminary data.</text>
</comment>
<organism evidence="2 3">
    <name type="scientific">Ponticaulis profundi</name>
    <dbReference type="NCBI Taxonomy" id="2665222"/>
    <lineage>
        <taxon>Bacteria</taxon>
        <taxon>Pseudomonadati</taxon>
        <taxon>Pseudomonadota</taxon>
        <taxon>Alphaproteobacteria</taxon>
        <taxon>Hyphomonadales</taxon>
        <taxon>Hyphomonadaceae</taxon>
        <taxon>Ponticaulis</taxon>
    </lineage>
</organism>
<name>A0ABW1S9U1_9PROT</name>
<feature type="transmembrane region" description="Helical" evidence="1">
    <location>
        <begin position="126"/>
        <end position="143"/>
    </location>
</feature>
<feature type="transmembrane region" description="Helical" evidence="1">
    <location>
        <begin position="93"/>
        <end position="114"/>
    </location>
</feature>
<accession>A0ABW1S9U1</accession>
<dbReference type="Proteomes" id="UP001596303">
    <property type="component" value="Unassembled WGS sequence"/>
</dbReference>
<keyword evidence="1" id="KW-1133">Transmembrane helix</keyword>
<sequence>MTVITVLGWIGFVGSAVVLAAFIFVDLTGGEFQAAGIEVYESVPLPTYVVAFAILFVVFIGFILMAGQLKKILQTLIDGDPFVPENARRLNRLAMIVAGMEICRYVIGIAAGMFEVKTSVDFSVNLAAWVAVITLWVLSQVFAEGTRLREEEKMTI</sequence>
<keyword evidence="1" id="KW-0812">Transmembrane</keyword>
<evidence type="ECO:0000313" key="2">
    <source>
        <dbReference type="EMBL" id="MFC6197988.1"/>
    </source>
</evidence>
<keyword evidence="3" id="KW-1185">Reference proteome</keyword>
<dbReference type="InterPro" id="IPR021354">
    <property type="entry name" value="DUF2975"/>
</dbReference>
<gene>
    <name evidence="2" type="ORF">ACFQDM_07860</name>
</gene>
<protein>
    <submittedName>
        <fullName evidence="2">DUF2975 domain-containing protein</fullName>
    </submittedName>
</protein>
<evidence type="ECO:0000313" key="3">
    <source>
        <dbReference type="Proteomes" id="UP001596303"/>
    </source>
</evidence>
<evidence type="ECO:0000256" key="1">
    <source>
        <dbReference type="SAM" id="Phobius"/>
    </source>
</evidence>
<dbReference type="Pfam" id="PF11188">
    <property type="entry name" value="DUF2975"/>
    <property type="match status" value="1"/>
</dbReference>
<dbReference type="RefSeq" id="WP_377377700.1">
    <property type="nucleotide sequence ID" value="NZ_JBHSSW010000009.1"/>
</dbReference>
<feature type="transmembrane region" description="Helical" evidence="1">
    <location>
        <begin position="45"/>
        <end position="66"/>
    </location>
</feature>
<reference evidence="3" key="1">
    <citation type="journal article" date="2019" name="Int. J. Syst. Evol. Microbiol.">
        <title>The Global Catalogue of Microorganisms (GCM) 10K type strain sequencing project: providing services to taxonomists for standard genome sequencing and annotation.</title>
        <authorList>
            <consortium name="The Broad Institute Genomics Platform"/>
            <consortium name="The Broad Institute Genome Sequencing Center for Infectious Disease"/>
            <person name="Wu L."/>
            <person name="Ma J."/>
        </authorList>
    </citation>
    <scope>NUCLEOTIDE SEQUENCE [LARGE SCALE GENOMIC DNA]</scope>
    <source>
        <strain evidence="3">CGMCC-1.15741</strain>
    </source>
</reference>